<dbReference type="HOGENOM" id="CLU_106827_0_0_1"/>
<feature type="domain" description="Protein kinase" evidence="1">
    <location>
        <begin position="1"/>
        <end position="226"/>
    </location>
</feature>
<dbReference type="GO" id="GO:0005524">
    <property type="term" value="F:ATP binding"/>
    <property type="evidence" value="ECO:0007669"/>
    <property type="project" value="InterPro"/>
</dbReference>
<reference evidence="3" key="2">
    <citation type="submission" date="2015-01" db="EMBL/GenBank/DDBJ databases">
        <title>Evolutionary Origins and Diversification of the Mycorrhizal Mutualists.</title>
        <authorList>
            <consortium name="DOE Joint Genome Institute"/>
            <consortium name="Mycorrhizal Genomics Consortium"/>
            <person name="Kohler A."/>
            <person name="Kuo A."/>
            <person name="Nagy L.G."/>
            <person name="Floudas D."/>
            <person name="Copeland A."/>
            <person name="Barry K.W."/>
            <person name="Cichocki N."/>
            <person name="Veneault-Fourrey C."/>
            <person name="LaButti K."/>
            <person name="Lindquist E.A."/>
            <person name="Lipzen A."/>
            <person name="Lundell T."/>
            <person name="Morin E."/>
            <person name="Murat C."/>
            <person name="Riley R."/>
            <person name="Ohm R."/>
            <person name="Sun H."/>
            <person name="Tunlid A."/>
            <person name="Henrissat B."/>
            <person name="Grigoriev I.V."/>
            <person name="Hibbett D.S."/>
            <person name="Martin F."/>
        </authorList>
    </citation>
    <scope>NUCLEOTIDE SEQUENCE [LARGE SCALE GENOMIC DNA]</scope>
    <source>
        <strain evidence="3">F 1598</strain>
    </source>
</reference>
<dbReference type="EMBL" id="KN832997">
    <property type="protein sequence ID" value="KIM81809.1"/>
    <property type="molecule type" value="Genomic_DNA"/>
</dbReference>
<dbReference type="InParanoid" id="A0A0C3FQ16"/>
<accession>A0A0C3FQ16</accession>
<dbReference type="OrthoDB" id="2985259at2759"/>
<dbReference type="Gene3D" id="1.10.510.10">
    <property type="entry name" value="Transferase(Phosphotransferase) domain 1"/>
    <property type="match status" value="1"/>
</dbReference>
<evidence type="ECO:0000259" key="1">
    <source>
        <dbReference type="PROSITE" id="PS50011"/>
    </source>
</evidence>
<evidence type="ECO:0000313" key="2">
    <source>
        <dbReference type="EMBL" id="KIM81809.1"/>
    </source>
</evidence>
<protein>
    <recommendedName>
        <fullName evidence="1">Protein kinase domain-containing protein</fullName>
    </recommendedName>
</protein>
<organism evidence="2 3">
    <name type="scientific">Piloderma croceum (strain F 1598)</name>
    <dbReference type="NCBI Taxonomy" id="765440"/>
    <lineage>
        <taxon>Eukaryota</taxon>
        <taxon>Fungi</taxon>
        <taxon>Dikarya</taxon>
        <taxon>Basidiomycota</taxon>
        <taxon>Agaricomycotina</taxon>
        <taxon>Agaricomycetes</taxon>
        <taxon>Agaricomycetidae</taxon>
        <taxon>Atheliales</taxon>
        <taxon>Atheliaceae</taxon>
        <taxon>Piloderma</taxon>
    </lineage>
</organism>
<dbReference type="Proteomes" id="UP000054166">
    <property type="component" value="Unassembled WGS sequence"/>
</dbReference>
<evidence type="ECO:0000313" key="3">
    <source>
        <dbReference type="Proteomes" id="UP000054166"/>
    </source>
</evidence>
<dbReference type="GO" id="GO:0004672">
    <property type="term" value="F:protein kinase activity"/>
    <property type="evidence" value="ECO:0007669"/>
    <property type="project" value="InterPro"/>
</dbReference>
<dbReference type="InterPro" id="IPR011009">
    <property type="entry name" value="Kinase-like_dom_sf"/>
</dbReference>
<gene>
    <name evidence="2" type="ORF">PILCRDRAFT_491185</name>
</gene>
<name>A0A0C3FQ16_PILCF</name>
<keyword evidence="3" id="KW-1185">Reference proteome</keyword>
<sequence length="226" mass="25850">MVHDAGEVFDAVLQVLQGFEFLHRHLIAHRDVAADNILINFSDSRLTPPPERGKLPMPFRGRTRCILCSCYQCLPMRCFLVFPVRYYIIDFEYSVRFPEDSTPERHAVTGLSDIKDGSDHPDDYVHDLFPEMLLPEPHCPFKSDAYQLGEIFLSHFCLLETEYPDLIKVFQSMTAVNPSCRPTVAEALKSIQEYHDGAQFKGPVPKPAIDPIPIEVRFQKIREANA</sequence>
<reference evidence="2 3" key="1">
    <citation type="submission" date="2014-04" db="EMBL/GenBank/DDBJ databases">
        <authorList>
            <consortium name="DOE Joint Genome Institute"/>
            <person name="Kuo A."/>
            <person name="Tarkka M."/>
            <person name="Buscot F."/>
            <person name="Kohler A."/>
            <person name="Nagy L.G."/>
            <person name="Floudas D."/>
            <person name="Copeland A."/>
            <person name="Barry K.W."/>
            <person name="Cichocki N."/>
            <person name="Veneault-Fourrey C."/>
            <person name="LaButti K."/>
            <person name="Lindquist E.A."/>
            <person name="Lipzen A."/>
            <person name="Lundell T."/>
            <person name="Morin E."/>
            <person name="Murat C."/>
            <person name="Sun H."/>
            <person name="Tunlid A."/>
            <person name="Henrissat B."/>
            <person name="Grigoriev I.V."/>
            <person name="Hibbett D.S."/>
            <person name="Martin F."/>
            <person name="Nordberg H.P."/>
            <person name="Cantor M.N."/>
            <person name="Hua S.X."/>
        </authorList>
    </citation>
    <scope>NUCLEOTIDE SEQUENCE [LARGE SCALE GENOMIC DNA]</scope>
    <source>
        <strain evidence="2 3">F 1598</strain>
    </source>
</reference>
<dbReference type="STRING" id="765440.A0A0C3FQ16"/>
<dbReference type="SUPFAM" id="SSF56112">
    <property type="entry name" value="Protein kinase-like (PK-like)"/>
    <property type="match status" value="1"/>
</dbReference>
<dbReference type="PROSITE" id="PS50011">
    <property type="entry name" value="PROTEIN_KINASE_DOM"/>
    <property type="match status" value="1"/>
</dbReference>
<dbReference type="InterPro" id="IPR000719">
    <property type="entry name" value="Prot_kinase_dom"/>
</dbReference>
<dbReference type="AlphaFoldDB" id="A0A0C3FQ16"/>
<proteinExistence type="predicted"/>